<dbReference type="eggNOG" id="arCOG02107">
    <property type="taxonomic scope" value="Archaea"/>
</dbReference>
<dbReference type="InterPro" id="IPR041633">
    <property type="entry name" value="Polbeta"/>
</dbReference>
<dbReference type="KEGG" id="pto:PTO0045"/>
<keyword evidence="2" id="KW-0808">Transferase</keyword>
<dbReference type="PaxDb" id="263820-PTO0045"/>
<dbReference type="SUPFAM" id="SSF81301">
    <property type="entry name" value="Nucleotidyltransferase"/>
    <property type="match status" value="1"/>
</dbReference>
<proteinExistence type="predicted"/>
<name>Q6L321_PICTO</name>
<reference evidence="2 3" key="1">
    <citation type="journal article" date="2004" name="Proc. Natl. Acad. Sci. U.S.A.">
        <title>Genome sequence of Picrophilus torridus and its implications for life around pH 0.</title>
        <authorList>
            <person name="Futterer O."/>
            <person name="Angelov A."/>
            <person name="Liesegang H."/>
            <person name="Gottschalk G."/>
            <person name="Schleper C."/>
            <person name="Schepers B."/>
            <person name="Dock C."/>
            <person name="Antranikian G."/>
            <person name="Liebl W."/>
        </authorList>
    </citation>
    <scope>NUCLEOTIDE SEQUENCE [LARGE SCALE GENOMIC DNA]</scope>
    <source>
        <strain evidence="3">ATCC 700027 / DSM 9790 / JCM 10055 / NBRC 100828</strain>
    </source>
</reference>
<dbReference type="EMBL" id="AE017261">
    <property type="protein sequence ID" value="AAT42630.1"/>
    <property type="molecule type" value="Genomic_DNA"/>
</dbReference>
<organism evidence="2 3">
    <name type="scientific">Picrophilus torridus (strain ATCC 700027 / DSM 9790 / JCM 10055 / NBRC 100828 / KAW 2/3)</name>
    <dbReference type="NCBI Taxonomy" id="1122961"/>
    <lineage>
        <taxon>Archaea</taxon>
        <taxon>Methanobacteriati</taxon>
        <taxon>Thermoplasmatota</taxon>
        <taxon>Thermoplasmata</taxon>
        <taxon>Thermoplasmatales</taxon>
        <taxon>Picrophilaceae</taxon>
        <taxon>Picrophilus</taxon>
    </lineage>
</organism>
<sequence>MIITFRYIADYNLFPMSTDMLNNTINYIKKLDKNKRIKFIINYGFYANGTFHNGSDIDLCIYYDGTRDERNKFRLKMCSQR</sequence>
<dbReference type="EC" id="2.7.7.-" evidence="2"/>
<dbReference type="AlphaFoldDB" id="Q6L321"/>
<dbReference type="CDD" id="cd05403">
    <property type="entry name" value="NT_KNTase_like"/>
    <property type="match status" value="1"/>
</dbReference>
<evidence type="ECO:0000259" key="1">
    <source>
        <dbReference type="Pfam" id="PF18765"/>
    </source>
</evidence>
<dbReference type="GO" id="GO:0016779">
    <property type="term" value="F:nucleotidyltransferase activity"/>
    <property type="evidence" value="ECO:0007669"/>
    <property type="project" value="UniProtKB-KW"/>
</dbReference>
<gene>
    <name evidence="2" type="ordered locus">PTO0045</name>
</gene>
<dbReference type="Gene3D" id="3.30.460.10">
    <property type="entry name" value="Beta Polymerase, domain 2"/>
    <property type="match status" value="1"/>
</dbReference>
<evidence type="ECO:0000313" key="3">
    <source>
        <dbReference type="Proteomes" id="UP000000438"/>
    </source>
</evidence>
<dbReference type="InParanoid" id="Q6L321"/>
<protein>
    <submittedName>
        <fullName evidence="2">Nucleotidyltransferase</fullName>
        <ecNumber evidence="2">2.7.7.-</ecNumber>
    </submittedName>
</protein>
<dbReference type="InterPro" id="IPR043519">
    <property type="entry name" value="NT_sf"/>
</dbReference>
<keyword evidence="2" id="KW-0548">Nucleotidyltransferase</keyword>
<dbReference type="Pfam" id="PF18765">
    <property type="entry name" value="Polbeta"/>
    <property type="match status" value="1"/>
</dbReference>
<evidence type="ECO:0000313" key="2">
    <source>
        <dbReference type="EMBL" id="AAT42630.1"/>
    </source>
</evidence>
<dbReference type="Proteomes" id="UP000000438">
    <property type="component" value="Chromosome"/>
</dbReference>
<accession>Q6L321</accession>
<dbReference type="HOGENOM" id="CLU_2565870_0_0_2"/>
<feature type="domain" description="Polymerase beta nucleotidyltransferase" evidence="1">
    <location>
        <begin position="28"/>
        <end position="76"/>
    </location>
</feature>